<dbReference type="EMBL" id="LXPE01000019">
    <property type="protein sequence ID" value="OBA26361.1"/>
    <property type="molecule type" value="Genomic_DNA"/>
</dbReference>
<evidence type="ECO:0000313" key="2">
    <source>
        <dbReference type="EMBL" id="OBA26361.1"/>
    </source>
</evidence>
<keyword evidence="3" id="KW-1185">Reference proteome</keyword>
<proteinExistence type="predicted"/>
<name>A0A1B7TCB0_9ASCO</name>
<organism evidence="2 3">
    <name type="scientific">Hanseniaspora valbyensis NRRL Y-1626</name>
    <dbReference type="NCBI Taxonomy" id="766949"/>
    <lineage>
        <taxon>Eukaryota</taxon>
        <taxon>Fungi</taxon>
        <taxon>Dikarya</taxon>
        <taxon>Ascomycota</taxon>
        <taxon>Saccharomycotina</taxon>
        <taxon>Saccharomycetes</taxon>
        <taxon>Saccharomycodales</taxon>
        <taxon>Saccharomycodaceae</taxon>
        <taxon>Hanseniaspora</taxon>
    </lineage>
</organism>
<protein>
    <submittedName>
        <fullName evidence="2">Uncharacterized protein</fullName>
    </submittedName>
</protein>
<dbReference type="OrthoDB" id="74807at2759"/>
<evidence type="ECO:0000313" key="3">
    <source>
        <dbReference type="Proteomes" id="UP000092321"/>
    </source>
</evidence>
<gene>
    <name evidence="2" type="ORF">HANVADRAFT_81961</name>
</gene>
<reference evidence="3" key="1">
    <citation type="journal article" date="2016" name="Proc. Natl. Acad. Sci. U.S.A.">
        <title>Comparative genomics of biotechnologically important yeasts.</title>
        <authorList>
            <person name="Riley R."/>
            <person name="Haridas S."/>
            <person name="Wolfe K.H."/>
            <person name="Lopes M.R."/>
            <person name="Hittinger C.T."/>
            <person name="Goeker M."/>
            <person name="Salamov A.A."/>
            <person name="Wisecaver J.H."/>
            <person name="Long T.M."/>
            <person name="Calvey C.H."/>
            <person name="Aerts A.L."/>
            <person name="Barry K.W."/>
            <person name="Choi C."/>
            <person name="Clum A."/>
            <person name="Coughlan A.Y."/>
            <person name="Deshpande S."/>
            <person name="Douglass A.P."/>
            <person name="Hanson S.J."/>
            <person name="Klenk H.-P."/>
            <person name="LaButti K.M."/>
            <person name="Lapidus A."/>
            <person name="Lindquist E.A."/>
            <person name="Lipzen A.M."/>
            <person name="Meier-Kolthoff J.P."/>
            <person name="Ohm R.A."/>
            <person name="Otillar R.P."/>
            <person name="Pangilinan J.L."/>
            <person name="Peng Y."/>
            <person name="Rokas A."/>
            <person name="Rosa C.A."/>
            <person name="Scheuner C."/>
            <person name="Sibirny A.A."/>
            <person name="Slot J.C."/>
            <person name="Stielow J.B."/>
            <person name="Sun H."/>
            <person name="Kurtzman C.P."/>
            <person name="Blackwell M."/>
            <person name="Grigoriev I.V."/>
            <person name="Jeffries T.W."/>
        </authorList>
    </citation>
    <scope>NUCLEOTIDE SEQUENCE [LARGE SCALE GENOMIC DNA]</scope>
    <source>
        <strain evidence="3">NRRL Y-1626</strain>
    </source>
</reference>
<feature type="compositionally biased region" description="Low complexity" evidence="1">
    <location>
        <begin position="100"/>
        <end position="112"/>
    </location>
</feature>
<dbReference type="AlphaFoldDB" id="A0A1B7TCB0"/>
<accession>A0A1B7TCB0</accession>
<sequence length="202" mass="23684">MFDIQEINPKTFNKDSYYTSTLNEGNNKRFKRTINNYYAETSNSKVDKELIKEIATVKYNKRFLNLCDENNGNLRYISNYINSSMKVNKEIATAASDDTNGNSKQQQSSSGKFDLPSNLKLLYKCTKPPEKLLPNKKIWNNKSENYRKVRLNSIKKIMSSKRNVIPYIENLDENSYQWIHKKNIDRLRPVKHRRSANKTDIA</sequence>
<evidence type="ECO:0000256" key="1">
    <source>
        <dbReference type="SAM" id="MobiDB-lite"/>
    </source>
</evidence>
<comment type="caution">
    <text evidence="2">The sequence shown here is derived from an EMBL/GenBank/DDBJ whole genome shotgun (WGS) entry which is preliminary data.</text>
</comment>
<dbReference type="Proteomes" id="UP000092321">
    <property type="component" value="Unassembled WGS sequence"/>
</dbReference>
<feature type="region of interest" description="Disordered" evidence="1">
    <location>
        <begin position="95"/>
        <end position="115"/>
    </location>
</feature>